<organism evidence="2 3">
    <name type="scientific">Eragrostis curvula</name>
    <name type="common">weeping love grass</name>
    <dbReference type="NCBI Taxonomy" id="38414"/>
    <lineage>
        <taxon>Eukaryota</taxon>
        <taxon>Viridiplantae</taxon>
        <taxon>Streptophyta</taxon>
        <taxon>Embryophyta</taxon>
        <taxon>Tracheophyta</taxon>
        <taxon>Spermatophyta</taxon>
        <taxon>Magnoliopsida</taxon>
        <taxon>Liliopsida</taxon>
        <taxon>Poales</taxon>
        <taxon>Poaceae</taxon>
        <taxon>PACMAD clade</taxon>
        <taxon>Chloridoideae</taxon>
        <taxon>Eragrostideae</taxon>
        <taxon>Eragrostidinae</taxon>
        <taxon>Eragrostis</taxon>
    </lineage>
</organism>
<evidence type="ECO:0000256" key="1">
    <source>
        <dbReference type="SAM" id="MobiDB-lite"/>
    </source>
</evidence>
<feature type="compositionally biased region" description="Basic and acidic residues" evidence="1">
    <location>
        <begin position="113"/>
        <end position="122"/>
    </location>
</feature>
<reference evidence="2 3" key="1">
    <citation type="journal article" date="2019" name="Sci. Rep.">
        <title>A high-quality genome of Eragrostis curvula grass provides insights into Poaceae evolution and supports new strategies to enhance forage quality.</title>
        <authorList>
            <person name="Carballo J."/>
            <person name="Santos B.A.C.M."/>
            <person name="Zappacosta D."/>
            <person name="Garbus I."/>
            <person name="Selva J.P."/>
            <person name="Gallo C.A."/>
            <person name="Diaz A."/>
            <person name="Albertini E."/>
            <person name="Caccamo M."/>
            <person name="Echenique V."/>
        </authorList>
    </citation>
    <scope>NUCLEOTIDE SEQUENCE [LARGE SCALE GENOMIC DNA]</scope>
    <source>
        <strain evidence="3">cv. Victoria</strain>
        <tissue evidence="2">Leaf</tissue>
    </source>
</reference>
<accession>A0A5J9WP53</accession>
<dbReference type="Proteomes" id="UP000324897">
    <property type="component" value="Chromosome 6"/>
</dbReference>
<sequence>MTPRLPSGELKIENGKDGIVRNIRHHGFCNQKIAGRAIMAHRLHVKAIFAEGNHGTSTPWQMSVLTDSPDNSTRRPLRDITNIVTRGVIPTNATERLPRDVTNLRIAGGKENQPVDRHENTGIKRQKKKGDEMDEPVVVEENYPMILFRDINLDLITSKINFSAKVYFKANVRLHKDGNYIRLILVDEEGTRMEALAFGRTCLGLARTIVEGEPYDFIDVVVGYRYDLNFLNILVIHVRSPHILLHAGEWRPAAQYFNTIVALHVQMNTRRGVLVTTRYSKIIFEPDRPEAEAMRDSRDCRVNVELDKVLPSEVIWSDTSSRKNSEVKRAWPGAISGWVTDREVVPGCARVRTKCAEKTGVGLWGQS</sequence>
<evidence type="ECO:0000313" key="2">
    <source>
        <dbReference type="EMBL" id="TVU49074.1"/>
    </source>
</evidence>
<keyword evidence="3" id="KW-1185">Reference proteome</keyword>
<dbReference type="AlphaFoldDB" id="A0A5J9WP53"/>
<evidence type="ECO:0000313" key="3">
    <source>
        <dbReference type="Proteomes" id="UP000324897"/>
    </source>
</evidence>
<comment type="caution">
    <text evidence="2">The sequence shown here is derived from an EMBL/GenBank/DDBJ whole genome shotgun (WGS) entry which is preliminary data.</text>
</comment>
<gene>
    <name evidence="2" type="ORF">EJB05_00365</name>
</gene>
<feature type="non-terminal residue" evidence="2">
    <location>
        <position position="1"/>
    </location>
</feature>
<proteinExistence type="predicted"/>
<evidence type="ECO:0008006" key="4">
    <source>
        <dbReference type="Google" id="ProtNLM"/>
    </source>
</evidence>
<name>A0A5J9WP53_9POAL</name>
<dbReference type="EMBL" id="RWGY01000002">
    <property type="protein sequence ID" value="TVU49074.1"/>
    <property type="molecule type" value="Genomic_DNA"/>
</dbReference>
<protein>
    <recommendedName>
        <fullName evidence="4">DUF223 domain-containing protein</fullName>
    </recommendedName>
</protein>
<dbReference type="Gramene" id="TVU49074">
    <property type="protein sequence ID" value="TVU49074"/>
    <property type="gene ID" value="EJB05_00365"/>
</dbReference>
<feature type="region of interest" description="Disordered" evidence="1">
    <location>
        <begin position="111"/>
        <end position="134"/>
    </location>
</feature>